<sequence length="77" mass="8500">MEDGRRRGRSLKRVVVTEQGHGDLPAIFVEDHLRADAQAALLIFLSVVALGKNCCNRLFPPRVVRFAGSRNAVRNAS</sequence>
<evidence type="ECO:0000313" key="2">
    <source>
        <dbReference type="Proteomes" id="UP001335100"/>
    </source>
</evidence>
<organism evidence="1 2">
    <name type="scientific">Pseudomonas ulcerans</name>
    <dbReference type="NCBI Taxonomy" id="3115852"/>
    <lineage>
        <taxon>Bacteria</taxon>
        <taxon>Pseudomonadati</taxon>
        <taxon>Pseudomonadota</taxon>
        <taxon>Gammaproteobacteria</taxon>
        <taxon>Pseudomonadales</taxon>
        <taxon>Pseudomonadaceae</taxon>
        <taxon>Pseudomonas</taxon>
    </lineage>
</organism>
<gene>
    <name evidence="1" type="ORF">V0R50_27350</name>
</gene>
<name>A0ABU7HZN8_9PSED</name>
<dbReference type="RefSeq" id="WP_330077621.1">
    <property type="nucleotide sequence ID" value="NZ_JAZDQJ010000048.1"/>
</dbReference>
<comment type="caution">
    <text evidence="1">The sequence shown here is derived from an EMBL/GenBank/DDBJ whole genome shotgun (WGS) entry which is preliminary data.</text>
</comment>
<evidence type="ECO:0000313" key="1">
    <source>
        <dbReference type="EMBL" id="MEE1936956.1"/>
    </source>
</evidence>
<dbReference type="Proteomes" id="UP001335100">
    <property type="component" value="Unassembled WGS sequence"/>
</dbReference>
<dbReference type="EMBL" id="JAZDQJ010000048">
    <property type="protein sequence ID" value="MEE1936956.1"/>
    <property type="molecule type" value="Genomic_DNA"/>
</dbReference>
<reference evidence="1 2" key="1">
    <citation type="submission" date="2024-01" db="EMBL/GenBank/DDBJ databases">
        <title>Unpublished Manusciprt.</title>
        <authorList>
            <person name="Duman M."/>
            <person name="Valdes E.G."/>
            <person name="Ajmi N."/>
            <person name="Altun S."/>
            <person name="Saticioglu I.B."/>
        </authorList>
    </citation>
    <scope>NUCLEOTIDE SEQUENCE [LARGE SCALE GENOMIC DNA]</scope>
    <source>
        <strain evidence="1 2">148P</strain>
    </source>
</reference>
<accession>A0ABU7HZN8</accession>
<keyword evidence="2" id="KW-1185">Reference proteome</keyword>
<protein>
    <submittedName>
        <fullName evidence="1">Uncharacterized protein</fullName>
    </submittedName>
</protein>
<proteinExistence type="predicted"/>